<feature type="domain" description="3'-5' exoribonuclease Rv2179c-like" evidence="1">
    <location>
        <begin position="120"/>
        <end position="293"/>
    </location>
</feature>
<protein>
    <recommendedName>
        <fullName evidence="1">3'-5' exoribonuclease Rv2179c-like domain-containing protein</fullName>
    </recommendedName>
</protein>
<dbReference type="Pfam" id="PF16473">
    <property type="entry name" value="Rv2179c-like"/>
    <property type="match status" value="1"/>
</dbReference>
<accession>A0AAE3XCM9</accession>
<comment type="caution">
    <text evidence="2">The sequence shown here is derived from an EMBL/GenBank/DDBJ whole genome shotgun (WGS) entry which is preliminary data.</text>
</comment>
<evidence type="ECO:0000259" key="1">
    <source>
        <dbReference type="Pfam" id="PF16473"/>
    </source>
</evidence>
<dbReference type="GO" id="GO:0003676">
    <property type="term" value="F:nucleic acid binding"/>
    <property type="evidence" value="ECO:0007669"/>
    <property type="project" value="InterPro"/>
</dbReference>
<dbReference type="InterPro" id="IPR012337">
    <property type="entry name" value="RNaseH-like_sf"/>
</dbReference>
<reference evidence="2" key="1">
    <citation type="submission" date="2023-07" db="EMBL/GenBank/DDBJ databases">
        <title>Sorghum-associated microbial communities from plants grown in Nebraska, USA.</title>
        <authorList>
            <person name="Schachtman D."/>
        </authorList>
    </citation>
    <scope>NUCLEOTIDE SEQUENCE</scope>
    <source>
        <strain evidence="2">BE330</strain>
    </source>
</reference>
<dbReference type="InterPro" id="IPR036397">
    <property type="entry name" value="RNaseH_sf"/>
</dbReference>
<name>A0AAE3XCM9_9DEIO</name>
<gene>
    <name evidence="2" type="ORF">J2Y00_002549</name>
</gene>
<dbReference type="InterPro" id="IPR033390">
    <property type="entry name" value="Rv2179c-like"/>
</dbReference>
<dbReference type="EMBL" id="JAVDQK010000005">
    <property type="protein sequence ID" value="MDR6218952.1"/>
    <property type="molecule type" value="Genomic_DNA"/>
</dbReference>
<evidence type="ECO:0000313" key="3">
    <source>
        <dbReference type="Proteomes" id="UP001185331"/>
    </source>
</evidence>
<dbReference type="SUPFAM" id="SSF53098">
    <property type="entry name" value="Ribonuclease H-like"/>
    <property type="match status" value="1"/>
</dbReference>
<dbReference type="Gene3D" id="3.30.420.10">
    <property type="entry name" value="Ribonuclease H-like superfamily/Ribonuclease H"/>
    <property type="match status" value="1"/>
</dbReference>
<sequence>MTFPSESGESAGPRTPLHDLEARILRALPGTYSAITALSAPDAPDRPARAWTAFVLHNRRVNVTWDGKEPGIFQVRAMNLHSVGAPTPKSPAVPSEGLSATEQLVLTELRAQPAVLPRRHVMLDLETLSTYKNAVIWSIGAQIFTFTGGQWTVLAEREFFIDAQSGIDAGGHVRANTLVWWMAQPEEARAKFAYSQDPKQAQSERDALQEFGRWIDENVGEAPRAVWGNGAASDIAQLESAYERQHLTVPWTFQDQRCYRTLSNQAPQIAAVTPFVGVRHDAIDDARHQTKVLIGIVQALGRTELL</sequence>
<proteinExistence type="predicted"/>
<organism evidence="2 3">
    <name type="scientific">Deinococcus soli</name>
    <name type="common">ex Cha et al. 2016</name>
    <dbReference type="NCBI Taxonomy" id="1309411"/>
    <lineage>
        <taxon>Bacteria</taxon>
        <taxon>Thermotogati</taxon>
        <taxon>Deinococcota</taxon>
        <taxon>Deinococci</taxon>
        <taxon>Deinococcales</taxon>
        <taxon>Deinococcaceae</taxon>
        <taxon>Deinococcus</taxon>
    </lineage>
</organism>
<evidence type="ECO:0000313" key="2">
    <source>
        <dbReference type="EMBL" id="MDR6218952.1"/>
    </source>
</evidence>
<dbReference type="RefSeq" id="WP_309853825.1">
    <property type="nucleotide sequence ID" value="NZ_JAVDQJ010000004.1"/>
</dbReference>
<dbReference type="AlphaFoldDB" id="A0AAE3XCM9"/>
<dbReference type="Proteomes" id="UP001185331">
    <property type="component" value="Unassembled WGS sequence"/>
</dbReference>